<dbReference type="FunFam" id="3.30.160.60:FF:003459">
    <property type="match status" value="1"/>
</dbReference>
<dbReference type="InterPro" id="IPR016186">
    <property type="entry name" value="C-type_lectin-like/link_sf"/>
</dbReference>
<dbReference type="Pfam" id="PF00059">
    <property type="entry name" value="Lectin_C"/>
    <property type="match status" value="2"/>
</dbReference>
<dbReference type="Gene3D" id="3.10.100.10">
    <property type="entry name" value="Mannose-Binding Protein A, subunit A"/>
    <property type="match status" value="2"/>
</dbReference>
<dbReference type="FunFam" id="3.30.160.60:FF:003448">
    <property type="match status" value="1"/>
</dbReference>
<dbReference type="InterPro" id="IPR018378">
    <property type="entry name" value="C-type_lectin_CS"/>
</dbReference>
<evidence type="ECO:0000256" key="3">
    <source>
        <dbReference type="ARBA" id="ARBA00022771"/>
    </source>
</evidence>
<feature type="domain" description="C-type lectin" evidence="10">
    <location>
        <begin position="265"/>
        <end position="384"/>
    </location>
</feature>
<dbReference type="PROSITE" id="PS50041">
    <property type="entry name" value="C_TYPE_LECTIN_2"/>
    <property type="match status" value="2"/>
</dbReference>
<feature type="domain" description="C2H2-type" evidence="11">
    <location>
        <begin position="913"/>
        <end position="940"/>
    </location>
</feature>
<dbReference type="eggNOG" id="KOG1721">
    <property type="taxonomic scope" value="Eukaryota"/>
</dbReference>
<dbReference type="InterPro" id="IPR013087">
    <property type="entry name" value="Znf_C2H2_type"/>
</dbReference>
<keyword evidence="4" id="KW-0862">Zinc</keyword>
<evidence type="ECO:0000259" key="11">
    <source>
        <dbReference type="PROSITE" id="PS50157"/>
    </source>
</evidence>
<dbReference type="InterPro" id="IPR051663">
    <property type="entry name" value="CLec_Tetranectin-domain"/>
</dbReference>
<feature type="domain" description="C2H2-type" evidence="11">
    <location>
        <begin position="885"/>
        <end position="912"/>
    </location>
</feature>
<dbReference type="Gene3D" id="3.30.160.60">
    <property type="entry name" value="Classic Zinc Finger"/>
    <property type="match status" value="10"/>
</dbReference>
<keyword evidence="9" id="KW-0472">Membrane</keyword>
<evidence type="ECO:0000313" key="12">
    <source>
        <dbReference type="EMBL" id="EEN44990.1"/>
    </source>
</evidence>
<name>C3ZRB7_BRAFL</name>
<dbReference type="PROSITE" id="PS00615">
    <property type="entry name" value="C_TYPE_LECTIN_1"/>
    <property type="match status" value="2"/>
</dbReference>
<sequence>MYEQAEPVRSPFSRPDSGQTSGPPPQSPQVRQGGSRGRVRHGNGASDELKEDQEASSHTYEEAEVVKRYETCTSADRTYPDGARRRTLCSFIRSHRSCITAGIAVLIAVGLAPLTFINKEEISQLSTTVDVLMRDQDDMSTTVDALKRDRDDMRQLSTTVDTLKRNQDDMSTTVDALKRDRDDMRQLSTTVDALRRDQDDMSATDDMRQLSTTVDALKRDRDDFHQLSTTVDALKRDLDSERSRVTALEQRLQEMPSCPTGYTEFRGICYKAFNTKKTFSGAAAACGEDGGTLAMPKDAETDAFLVSLRKSVSDSGLFWFGLHDQREEGSFEWVDGSALGTYSSWAPGQPNNYGGNQDCVYYPEYPFWKWADESCDLRIRFICQAVPGGSLGRVRHGNGPSDKLKEDQEASSHTYEEAQVAKGYATCTSADRTYPGGASRGALCSFIRSHRSCIAASIAVLIAVGLAPLTFINKEEISQLSTALKRDQDDMCQMSTTVDALKRDQDDMRQLSTTVDALKRDQDDMRQLSTTVDALKRDLDSERSRVTALEQRLQEMPFCPKGYTAWNGICYKAFNTGKTFSDAAAACGEDGGTLAMPRDAETNTFLISLHNAVSEKWGFWFGLHDRREEGSFEWMDGSALGTYSSWGPGEPNNGRGEQHCVGYSAVPHWKDKWVDISCDWQFCYICQTVPDMAEGGNWSPTAVSQDFHDLSPTGVSCDRVASEGKEQPTASTTSQLETQTSDKPYICGQCGYRAAKKSHLAEHMRTHTGEKPYKCDQCDYSASKKCNLDYHSAKHTGDKLYMCGECGYRTARKPDLMKHMRSHTGEKPYKCDQCDYSAARKSTLCQHKASHTGDKPYMCGQCGYRAVYKSYLSQHMRIHTGEKPYKCDQCDYSAAHKSNLDKHLSKHTGDKPYMCGECGYRTARRSDLSRHMRTHTGERNYKCDQCDYSAAHKVSLVNHQAKHTGDKPYMCGECGYRATLKYTLTRHMRTHTGEKPYKCNQCDYSAAKKYQL</sequence>
<dbReference type="FunFam" id="3.30.160.60:FF:004067">
    <property type="match status" value="2"/>
</dbReference>
<evidence type="ECO:0000256" key="8">
    <source>
        <dbReference type="SAM" id="MobiDB-lite"/>
    </source>
</evidence>
<feature type="domain" description="C-type lectin" evidence="10">
    <location>
        <begin position="566"/>
        <end position="687"/>
    </location>
</feature>
<keyword evidence="9" id="KW-0812">Transmembrane</keyword>
<dbReference type="FunFam" id="3.30.160.60:FF:003030">
    <property type="match status" value="1"/>
</dbReference>
<dbReference type="Pfam" id="PF00096">
    <property type="entry name" value="zf-C2H2"/>
    <property type="match status" value="5"/>
</dbReference>
<evidence type="ECO:0000256" key="9">
    <source>
        <dbReference type="SAM" id="Phobius"/>
    </source>
</evidence>
<feature type="domain" description="C2H2-type" evidence="11">
    <location>
        <begin position="745"/>
        <end position="772"/>
    </location>
</feature>
<evidence type="ECO:0000256" key="1">
    <source>
        <dbReference type="ARBA" id="ARBA00022723"/>
    </source>
</evidence>
<keyword evidence="5" id="KW-1015">Disulfide bond</keyword>
<dbReference type="SMART" id="SM00355">
    <property type="entry name" value="ZnF_C2H2"/>
    <property type="match status" value="9"/>
</dbReference>
<dbReference type="Gene3D" id="1.20.1480.30">
    <property type="entry name" value="Designed four-helix bundle protein"/>
    <property type="match status" value="2"/>
</dbReference>
<dbReference type="GO" id="GO:0008270">
    <property type="term" value="F:zinc ion binding"/>
    <property type="evidence" value="ECO:0007669"/>
    <property type="project" value="UniProtKB-KW"/>
</dbReference>
<feature type="domain" description="C2H2-type" evidence="11">
    <location>
        <begin position="773"/>
        <end position="800"/>
    </location>
</feature>
<evidence type="ECO:0000256" key="7">
    <source>
        <dbReference type="SAM" id="Coils"/>
    </source>
</evidence>
<dbReference type="FunFam" id="3.30.160.60:FF:000446">
    <property type="entry name" value="Zinc finger protein"/>
    <property type="match status" value="1"/>
</dbReference>
<feature type="coiled-coil region" evidence="7">
    <location>
        <begin position="501"/>
        <end position="552"/>
    </location>
</feature>
<feature type="region of interest" description="Disordered" evidence="8">
    <location>
        <begin position="1"/>
        <end position="62"/>
    </location>
</feature>
<dbReference type="InParanoid" id="C3ZRB7"/>
<reference evidence="12" key="1">
    <citation type="journal article" date="2008" name="Nature">
        <title>The amphioxus genome and the evolution of the chordate karyotype.</title>
        <authorList>
            <consortium name="US DOE Joint Genome Institute (JGI-PGF)"/>
            <person name="Putnam N.H."/>
            <person name="Butts T."/>
            <person name="Ferrier D.E.K."/>
            <person name="Furlong R.F."/>
            <person name="Hellsten U."/>
            <person name="Kawashima T."/>
            <person name="Robinson-Rechavi M."/>
            <person name="Shoguchi E."/>
            <person name="Terry A."/>
            <person name="Yu J.-K."/>
            <person name="Benito-Gutierrez E.L."/>
            <person name="Dubchak I."/>
            <person name="Garcia-Fernandez J."/>
            <person name="Gibson-Brown J.J."/>
            <person name="Grigoriev I.V."/>
            <person name="Horton A.C."/>
            <person name="de Jong P.J."/>
            <person name="Jurka J."/>
            <person name="Kapitonov V.V."/>
            <person name="Kohara Y."/>
            <person name="Kuroki Y."/>
            <person name="Lindquist E."/>
            <person name="Lucas S."/>
            <person name="Osoegawa K."/>
            <person name="Pennacchio L.A."/>
            <person name="Salamov A.A."/>
            <person name="Satou Y."/>
            <person name="Sauka-Spengler T."/>
            <person name="Schmutz J."/>
            <person name="Shin-I T."/>
            <person name="Toyoda A."/>
            <person name="Bronner-Fraser M."/>
            <person name="Fujiyama A."/>
            <person name="Holland L.Z."/>
            <person name="Holland P.W.H."/>
            <person name="Satoh N."/>
            <person name="Rokhsar D.S."/>
        </authorList>
    </citation>
    <scope>NUCLEOTIDE SEQUENCE [LARGE SCALE GENOMIC DNA]</scope>
    <source>
        <strain evidence="12">S238N-H82</strain>
        <tissue evidence="12">Testes</tissue>
    </source>
</reference>
<feature type="domain" description="C2H2-type" evidence="11">
    <location>
        <begin position="801"/>
        <end position="828"/>
    </location>
</feature>
<dbReference type="SMART" id="SM00034">
    <property type="entry name" value="CLECT"/>
    <property type="match status" value="2"/>
</dbReference>
<dbReference type="CDD" id="cd00037">
    <property type="entry name" value="CLECT"/>
    <property type="match status" value="2"/>
</dbReference>
<keyword evidence="1" id="KW-0479">Metal-binding</keyword>
<keyword evidence="9" id="KW-1133">Transmembrane helix</keyword>
<evidence type="ECO:0000256" key="4">
    <source>
        <dbReference type="ARBA" id="ARBA00022833"/>
    </source>
</evidence>
<dbReference type="PANTHER" id="PTHR22799">
    <property type="entry name" value="TETRANECTIN-RELATED"/>
    <property type="match status" value="1"/>
</dbReference>
<dbReference type="GO" id="GO:0030246">
    <property type="term" value="F:carbohydrate binding"/>
    <property type="evidence" value="ECO:0007669"/>
    <property type="project" value="UniProtKB-KW"/>
</dbReference>
<dbReference type="PROSITE" id="PS50157">
    <property type="entry name" value="ZINC_FINGER_C2H2_2"/>
    <property type="match status" value="9"/>
</dbReference>
<organism>
    <name type="scientific">Branchiostoma floridae</name>
    <name type="common">Florida lancelet</name>
    <name type="synonym">Amphioxus</name>
    <dbReference type="NCBI Taxonomy" id="7739"/>
    <lineage>
        <taxon>Eukaryota</taxon>
        <taxon>Metazoa</taxon>
        <taxon>Chordata</taxon>
        <taxon>Cephalochordata</taxon>
        <taxon>Leptocardii</taxon>
        <taxon>Amphioxiformes</taxon>
        <taxon>Branchiostomatidae</taxon>
        <taxon>Branchiostoma</taxon>
    </lineage>
</organism>
<dbReference type="InterPro" id="IPR016187">
    <property type="entry name" value="CTDL_fold"/>
</dbReference>
<dbReference type="FunFam" id="1.20.1480.30:FF:000003">
    <property type="entry name" value="Uncharacterized protein"/>
    <property type="match status" value="2"/>
</dbReference>
<dbReference type="SUPFAM" id="SSF56436">
    <property type="entry name" value="C-type lectin-like"/>
    <property type="match status" value="2"/>
</dbReference>
<dbReference type="SUPFAM" id="SSF57667">
    <property type="entry name" value="beta-beta-alpha zinc fingers"/>
    <property type="match status" value="5"/>
</dbReference>
<feature type="coiled-coil region" evidence="7">
    <location>
        <begin position="146"/>
        <end position="197"/>
    </location>
</feature>
<dbReference type="EMBL" id="GG666664">
    <property type="protein sequence ID" value="EEN44990.1"/>
    <property type="molecule type" value="Genomic_DNA"/>
</dbReference>
<feature type="compositionally biased region" description="Basic and acidic residues" evidence="8">
    <location>
        <begin position="52"/>
        <end position="62"/>
    </location>
</feature>
<feature type="transmembrane region" description="Helical" evidence="9">
    <location>
        <begin position="99"/>
        <end position="117"/>
    </location>
</feature>
<feature type="region of interest" description="Disordered" evidence="8">
    <location>
        <begin position="718"/>
        <end position="737"/>
    </location>
</feature>
<feature type="domain" description="C2H2-type" evidence="11">
    <location>
        <begin position="941"/>
        <end position="968"/>
    </location>
</feature>
<evidence type="ECO:0000259" key="10">
    <source>
        <dbReference type="PROSITE" id="PS50041"/>
    </source>
</evidence>
<protein>
    <recommendedName>
        <fullName evidence="13">C-type lectin domain-containing protein</fullName>
    </recommendedName>
</protein>
<evidence type="ECO:0000256" key="5">
    <source>
        <dbReference type="ARBA" id="ARBA00023157"/>
    </source>
</evidence>
<feature type="compositionally biased region" description="Polar residues" evidence="8">
    <location>
        <begin position="728"/>
        <end position="737"/>
    </location>
</feature>
<accession>C3ZRB7</accession>
<evidence type="ECO:0008006" key="13">
    <source>
        <dbReference type="Google" id="ProtNLM"/>
    </source>
</evidence>
<dbReference type="AlphaFoldDB" id="C3ZRB7"/>
<feature type="domain" description="C2H2-type" evidence="11">
    <location>
        <begin position="969"/>
        <end position="996"/>
    </location>
</feature>
<dbReference type="FunFam" id="3.30.160.60:FF:001274">
    <property type="entry name" value="Uncharacterized protein"/>
    <property type="match status" value="1"/>
</dbReference>
<keyword evidence="7" id="KW-0175">Coiled coil</keyword>
<evidence type="ECO:0000256" key="2">
    <source>
        <dbReference type="ARBA" id="ARBA00022734"/>
    </source>
</evidence>
<proteinExistence type="predicted"/>
<dbReference type="FunFam" id="3.30.160.60:FF:002183">
    <property type="entry name" value="Uncharacterized protein"/>
    <property type="match status" value="1"/>
</dbReference>
<evidence type="ECO:0000256" key="6">
    <source>
        <dbReference type="PROSITE-ProRule" id="PRU00042"/>
    </source>
</evidence>
<dbReference type="PANTHER" id="PTHR22799:SF6">
    <property type="entry name" value="C-TYPE LECTIN DOMAIN FAMILY 4 MEMBER M-LIKE"/>
    <property type="match status" value="1"/>
</dbReference>
<keyword evidence="3 6" id="KW-0863">Zinc-finger</keyword>
<dbReference type="InterPro" id="IPR036236">
    <property type="entry name" value="Znf_C2H2_sf"/>
</dbReference>
<dbReference type="FunFam" id="3.10.100.10:FF:000103">
    <property type="entry name" value="Uncharacterized protein"/>
    <property type="match status" value="2"/>
</dbReference>
<dbReference type="FunFam" id="3.30.160.60:FF:002744">
    <property type="match status" value="1"/>
</dbReference>
<feature type="domain" description="C2H2-type" evidence="11">
    <location>
        <begin position="857"/>
        <end position="884"/>
    </location>
</feature>
<feature type="domain" description="C2H2-type" evidence="11">
    <location>
        <begin position="829"/>
        <end position="856"/>
    </location>
</feature>
<dbReference type="InterPro" id="IPR001304">
    <property type="entry name" value="C-type_lectin-like"/>
</dbReference>
<keyword evidence="2" id="KW-0430">Lectin</keyword>
<dbReference type="FunFam" id="3.30.160.60:FF:002060">
    <property type="match status" value="1"/>
</dbReference>
<gene>
    <name evidence="12" type="ORF">BRAFLDRAFT_89170</name>
</gene>